<dbReference type="EMBL" id="JADBEM010000001">
    <property type="protein sequence ID" value="MBE1608352.1"/>
    <property type="molecule type" value="Genomic_DNA"/>
</dbReference>
<evidence type="ECO:0000313" key="4">
    <source>
        <dbReference type="Proteomes" id="UP000638648"/>
    </source>
</evidence>
<dbReference type="GO" id="GO:0000166">
    <property type="term" value="F:nucleotide binding"/>
    <property type="evidence" value="ECO:0007669"/>
    <property type="project" value="InterPro"/>
</dbReference>
<reference evidence="3" key="1">
    <citation type="submission" date="2020-10" db="EMBL/GenBank/DDBJ databases">
        <title>Sequencing the genomes of 1000 actinobacteria strains.</title>
        <authorList>
            <person name="Klenk H.-P."/>
        </authorList>
    </citation>
    <scope>NUCLEOTIDE SEQUENCE</scope>
    <source>
        <strain evidence="3">DSM 45354</strain>
    </source>
</reference>
<dbReference type="SUPFAM" id="SSF51735">
    <property type="entry name" value="NAD(P)-binding Rossmann-fold domains"/>
    <property type="match status" value="1"/>
</dbReference>
<dbReference type="InterPro" id="IPR036291">
    <property type="entry name" value="NAD(P)-bd_dom_sf"/>
</dbReference>
<evidence type="ECO:0000259" key="1">
    <source>
        <dbReference type="Pfam" id="PF01408"/>
    </source>
</evidence>
<dbReference type="SUPFAM" id="SSF55347">
    <property type="entry name" value="Glyceraldehyde-3-phosphate dehydrogenase-like, C-terminal domain"/>
    <property type="match status" value="1"/>
</dbReference>
<dbReference type="AlphaFoldDB" id="A0A927N3N3"/>
<feature type="domain" description="Gfo/Idh/MocA-like oxidoreductase N-terminal" evidence="1">
    <location>
        <begin position="5"/>
        <end position="122"/>
    </location>
</feature>
<dbReference type="Proteomes" id="UP000638648">
    <property type="component" value="Unassembled WGS sequence"/>
</dbReference>
<dbReference type="PANTHER" id="PTHR43377">
    <property type="entry name" value="BILIVERDIN REDUCTASE A"/>
    <property type="match status" value="1"/>
</dbReference>
<evidence type="ECO:0000313" key="3">
    <source>
        <dbReference type="EMBL" id="MBE1608352.1"/>
    </source>
</evidence>
<feature type="domain" description="GFO/IDH/MocA-like oxidoreductase" evidence="2">
    <location>
        <begin position="131"/>
        <end position="242"/>
    </location>
</feature>
<dbReference type="InterPro" id="IPR055170">
    <property type="entry name" value="GFO_IDH_MocA-like_dom"/>
</dbReference>
<dbReference type="InterPro" id="IPR000683">
    <property type="entry name" value="Gfo/Idh/MocA-like_OxRdtase_N"/>
</dbReference>
<accession>A0A927N3N3</accession>
<proteinExistence type="predicted"/>
<dbReference type="Pfam" id="PF01408">
    <property type="entry name" value="GFO_IDH_MocA"/>
    <property type="match status" value="1"/>
</dbReference>
<gene>
    <name evidence="3" type="ORF">HEB94_005200</name>
</gene>
<comment type="caution">
    <text evidence="3">The sequence shown here is derived from an EMBL/GenBank/DDBJ whole genome shotgun (WGS) entry which is preliminary data.</text>
</comment>
<name>A0A927N3N3_9ACTN</name>
<dbReference type="InterPro" id="IPR051450">
    <property type="entry name" value="Gfo/Idh/MocA_Oxidoreductases"/>
</dbReference>
<dbReference type="Gene3D" id="3.30.360.10">
    <property type="entry name" value="Dihydrodipicolinate Reductase, domain 2"/>
    <property type="match status" value="1"/>
</dbReference>
<evidence type="ECO:0000259" key="2">
    <source>
        <dbReference type="Pfam" id="PF22725"/>
    </source>
</evidence>
<dbReference type="Pfam" id="PF22725">
    <property type="entry name" value="GFO_IDH_MocA_C3"/>
    <property type="match status" value="1"/>
</dbReference>
<dbReference type="RefSeq" id="WP_192752136.1">
    <property type="nucleotide sequence ID" value="NZ_BAABJL010000134.1"/>
</dbReference>
<organism evidence="3 4">
    <name type="scientific">Actinopolymorpha pittospori</name>
    <dbReference type="NCBI Taxonomy" id="648752"/>
    <lineage>
        <taxon>Bacteria</taxon>
        <taxon>Bacillati</taxon>
        <taxon>Actinomycetota</taxon>
        <taxon>Actinomycetes</taxon>
        <taxon>Propionibacteriales</taxon>
        <taxon>Actinopolymorphaceae</taxon>
        <taxon>Actinopolymorpha</taxon>
    </lineage>
</organism>
<sequence length="330" mass="35505">MTERIRVAVVGAGGWGAQHARIFAGRPDTDLVGVVGRSVERTAARASQFETTPYTDVDRMLEEARPDLVSVCLPNEHHFDVTLHLVEAGVDLLVEKPLVFDLDEADRLLAAAAKSGAFFAINFNHRYAEPFVRAKAAIDAGQLGDLVFLTWRFGGEANVGASPHANLIETQCHGFDLLEHLGGPIDSVMAQMTNATYGAYSTVAIALTFASGAVGTILGSYDSSYSYPGSQLVEVNGTRGRAVIDDTVRRLTLSEVGNEVRTVWEAGYFNDEARSFHATFDRHVEQVLAAFRDGNPPPVPAAAGRRALQLAHAAIASFESGRRVATPVPE</sequence>
<dbReference type="PANTHER" id="PTHR43377:SF1">
    <property type="entry name" value="BILIVERDIN REDUCTASE A"/>
    <property type="match status" value="1"/>
</dbReference>
<dbReference type="Gene3D" id="3.40.50.720">
    <property type="entry name" value="NAD(P)-binding Rossmann-like Domain"/>
    <property type="match status" value="1"/>
</dbReference>
<keyword evidence="4" id="KW-1185">Reference proteome</keyword>
<protein>
    <submittedName>
        <fullName evidence="3">Dehydrogenase</fullName>
    </submittedName>
</protein>